<dbReference type="Proteomes" id="UP000886998">
    <property type="component" value="Unassembled WGS sequence"/>
</dbReference>
<sequence length="143" mass="16423">MVVDVSKKKDFENPKSHFSKGEQTLTTYVPEIELQKKLVQDFQEERFKPKGDQSGPEENYLGGQARITRVDIPDSSPDNKVTNSWSRVRGMEDPVITFPDKVDTPDSKIVRRLIEVPRVGGLHHLKSILRMSRKEERSFSQVV</sequence>
<reference evidence="2" key="1">
    <citation type="submission" date="2020-08" db="EMBL/GenBank/DDBJ databases">
        <title>Multicomponent nature underlies the extraordinary mechanical properties of spider dragline silk.</title>
        <authorList>
            <person name="Kono N."/>
            <person name="Nakamura H."/>
            <person name="Mori M."/>
            <person name="Yoshida Y."/>
            <person name="Ohtoshi R."/>
            <person name="Malay A.D."/>
            <person name="Moran D.A.P."/>
            <person name="Tomita M."/>
            <person name="Numata K."/>
            <person name="Arakawa K."/>
        </authorList>
    </citation>
    <scope>NUCLEOTIDE SEQUENCE</scope>
</reference>
<keyword evidence="3" id="KW-1185">Reference proteome</keyword>
<comment type="caution">
    <text evidence="2">The sequence shown here is derived from an EMBL/GenBank/DDBJ whole genome shotgun (WGS) entry which is preliminary data.</text>
</comment>
<dbReference type="EMBL" id="BMAV01026669">
    <property type="protein sequence ID" value="GFS52308.1"/>
    <property type="molecule type" value="Genomic_DNA"/>
</dbReference>
<name>A0A8X6MFT0_9ARAC</name>
<feature type="compositionally biased region" description="Basic and acidic residues" evidence="1">
    <location>
        <begin position="1"/>
        <end position="15"/>
    </location>
</feature>
<organism evidence="2 3">
    <name type="scientific">Trichonephila inaurata madagascariensis</name>
    <dbReference type="NCBI Taxonomy" id="2747483"/>
    <lineage>
        <taxon>Eukaryota</taxon>
        <taxon>Metazoa</taxon>
        <taxon>Ecdysozoa</taxon>
        <taxon>Arthropoda</taxon>
        <taxon>Chelicerata</taxon>
        <taxon>Arachnida</taxon>
        <taxon>Araneae</taxon>
        <taxon>Araneomorphae</taxon>
        <taxon>Entelegynae</taxon>
        <taxon>Araneoidea</taxon>
        <taxon>Nephilidae</taxon>
        <taxon>Trichonephila</taxon>
        <taxon>Trichonephila inaurata</taxon>
    </lineage>
</organism>
<feature type="region of interest" description="Disordered" evidence="1">
    <location>
        <begin position="1"/>
        <end position="24"/>
    </location>
</feature>
<evidence type="ECO:0000256" key="1">
    <source>
        <dbReference type="SAM" id="MobiDB-lite"/>
    </source>
</evidence>
<accession>A0A8X6MFT0</accession>
<proteinExistence type="predicted"/>
<evidence type="ECO:0000313" key="3">
    <source>
        <dbReference type="Proteomes" id="UP000886998"/>
    </source>
</evidence>
<dbReference type="AlphaFoldDB" id="A0A8X6MFT0"/>
<gene>
    <name evidence="2" type="ORF">TNIN_3661</name>
</gene>
<evidence type="ECO:0000313" key="2">
    <source>
        <dbReference type="EMBL" id="GFS52308.1"/>
    </source>
</evidence>
<feature type="region of interest" description="Disordered" evidence="1">
    <location>
        <begin position="45"/>
        <end position="84"/>
    </location>
</feature>
<protein>
    <submittedName>
        <fullName evidence="2">Uncharacterized protein</fullName>
    </submittedName>
</protein>